<dbReference type="GO" id="GO:0003908">
    <property type="term" value="F:methylated-DNA-[protein]-cysteine S-methyltransferase activity"/>
    <property type="evidence" value="ECO:0007669"/>
    <property type="project" value="UniProtKB-EC"/>
</dbReference>
<evidence type="ECO:0000256" key="6">
    <source>
        <dbReference type="ARBA" id="ARBA00022723"/>
    </source>
</evidence>
<comment type="similarity">
    <text evidence="2">Belongs to the MGMT family.</text>
</comment>
<dbReference type="GO" id="GO:0006281">
    <property type="term" value="P:DNA repair"/>
    <property type="evidence" value="ECO:0007669"/>
    <property type="project" value="UniProtKB-KW"/>
</dbReference>
<dbReference type="Pfam" id="PF12833">
    <property type="entry name" value="HTH_18"/>
    <property type="match status" value="1"/>
</dbReference>
<dbReference type="Gene3D" id="3.40.10.10">
    <property type="entry name" value="DNA Methylphosphotriester Repair Domain"/>
    <property type="match status" value="1"/>
</dbReference>
<dbReference type="EMBL" id="SRXT01000002">
    <property type="protein sequence ID" value="TGX55158.1"/>
    <property type="molecule type" value="Genomic_DNA"/>
</dbReference>
<accession>A0A4S1XGK7</accession>
<feature type="active site" description="Nucleophile; methyl group acceptor from either O6-methylguanine or O4-methylthymine" evidence="15">
    <location>
        <position position="315"/>
    </location>
</feature>
<dbReference type="SMART" id="SM00342">
    <property type="entry name" value="HTH_ARAC"/>
    <property type="match status" value="1"/>
</dbReference>
<dbReference type="InterPro" id="IPR004026">
    <property type="entry name" value="Ada_DNA_repair_Zn-bd"/>
</dbReference>
<dbReference type="Pfam" id="PF02870">
    <property type="entry name" value="Methyltransf_1N"/>
    <property type="match status" value="1"/>
</dbReference>
<comment type="cofactor">
    <cofactor evidence="16">
        <name>Zn(2+)</name>
        <dbReference type="ChEBI" id="CHEBI:29105"/>
    </cofactor>
    <text evidence="16">Binds 1 zinc ion per subunit.</text>
</comment>
<evidence type="ECO:0000256" key="1">
    <source>
        <dbReference type="ARBA" id="ARBA00001286"/>
    </source>
</evidence>
<dbReference type="Gene3D" id="1.10.10.60">
    <property type="entry name" value="Homeodomain-like"/>
    <property type="match status" value="1"/>
</dbReference>
<feature type="binding site" evidence="16">
    <location>
        <position position="38"/>
    </location>
    <ligand>
        <name>Zn(2+)</name>
        <dbReference type="ChEBI" id="CHEBI:29105"/>
    </ligand>
</feature>
<dbReference type="PANTHER" id="PTHR10815">
    <property type="entry name" value="METHYLATED-DNA--PROTEIN-CYSTEINE METHYLTRANSFERASE"/>
    <property type="match status" value="1"/>
</dbReference>
<dbReference type="Gene3D" id="3.30.160.70">
    <property type="entry name" value="Methylated DNA-protein cysteine methyltransferase domain"/>
    <property type="match status" value="1"/>
</dbReference>
<dbReference type="InterPro" id="IPR018060">
    <property type="entry name" value="HTH_AraC"/>
</dbReference>
<comment type="catalytic activity">
    <reaction evidence="1">
        <text>a 4-O-methyl-thymidine in DNA + L-cysteinyl-[protein] = a thymidine in DNA + S-methyl-L-cysteinyl-[protein]</text>
        <dbReference type="Rhea" id="RHEA:53428"/>
        <dbReference type="Rhea" id="RHEA-COMP:10131"/>
        <dbReference type="Rhea" id="RHEA-COMP:10132"/>
        <dbReference type="Rhea" id="RHEA-COMP:13555"/>
        <dbReference type="Rhea" id="RHEA-COMP:13556"/>
        <dbReference type="ChEBI" id="CHEBI:29950"/>
        <dbReference type="ChEBI" id="CHEBI:82612"/>
        <dbReference type="ChEBI" id="CHEBI:137386"/>
        <dbReference type="ChEBI" id="CHEBI:137387"/>
        <dbReference type="EC" id="2.1.1.63"/>
    </reaction>
</comment>
<evidence type="ECO:0000259" key="17">
    <source>
        <dbReference type="PROSITE" id="PS01124"/>
    </source>
</evidence>
<keyword evidence="7" id="KW-0227">DNA damage</keyword>
<dbReference type="GO" id="GO:0043565">
    <property type="term" value="F:sequence-specific DNA binding"/>
    <property type="evidence" value="ECO:0007669"/>
    <property type="project" value="InterPro"/>
</dbReference>
<protein>
    <recommendedName>
        <fullName evidence="3">methylated-DNA--[protein]-cysteine S-methyltransferase</fullName>
        <ecNumber evidence="3">2.1.1.63</ecNumber>
    </recommendedName>
</protein>
<evidence type="ECO:0000256" key="10">
    <source>
        <dbReference type="ARBA" id="ARBA00023125"/>
    </source>
</evidence>
<dbReference type="SUPFAM" id="SSF57884">
    <property type="entry name" value="Ada DNA repair protein, N-terminal domain (N-Ada 10)"/>
    <property type="match status" value="1"/>
</dbReference>
<keyword evidence="19" id="KW-1185">Reference proteome</keyword>
<dbReference type="NCBIfam" id="TIGR00589">
    <property type="entry name" value="ogt"/>
    <property type="match status" value="1"/>
</dbReference>
<keyword evidence="6 16" id="KW-0479">Metal-binding</keyword>
<dbReference type="InterPro" id="IPR014048">
    <property type="entry name" value="MethylDNA_cys_MeTrfase_DNA-bd"/>
</dbReference>
<dbReference type="InterPro" id="IPR018062">
    <property type="entry name" value="HTH_AraC-typ_CS"/>
</dbReference>
<evidence type="ECO:0000256" key="2">
    <source>
        <dbReference type="ARBA" id="ARBA00008711"/>
    </source>
</evidence>
<dbReference type="GO" id="GO:0008270">
    <property type="term" value="F:zinc ion binding"/>
    <property type="evidence" value="ECO:0007669"/>
    <property type="project" value="InterPro"/>
</dbReference>
<feature type="domain" description="HTH araC/xylS-type" evidence="17">
    <location>
        <begin position="85"/>
        <end position="181"/>
    </location>
</feature>
<dbReference type="NCBIfam" id="NF011964">
    <property type="entry name" value="PRK15435.1"/>
    <property type="match status" value="1"/>
</dbReference>
<dbReference type="InterPro" id="IPR036631">
    <property type="entry name" value="MGMT_N_sf"/>
</dbReference>
<evidence type="ECO:0000256" key="13">
    <source>
        <dbReference type="ARBA" id="ARBA00023204"/>
    </source>
</evidence>
<feature type="binding site" evidence="16">
    <location>
        <position position="72"/>
    </location>
    <ligand>
        <name>Zn(2+)</name>
        <dbReference type="ChEBI" id="CHEBI:29105"/>
    </ligand>
</feature>
<dbReference type="RefSeq" id="WP_135963052.1">
    <property type="nucleotide sequence ID" value="NZ_SRXT01000002.1"/>
</dbReference>
<dbReference type="SUPFAM" id="SSF53155">
    <property type="entry name" value="Methylated DNA-protein cysteine methyltransferase domain"/>
    <property type="match status" value="1"/>
</dbReference>
<keyword evidence="12" id="KW-0804">Transcription</keyword>
<keyword evidence="9" id="KW-0805">Transcription regulation</keyword>
<evidence type="ECO:0000313" key="18">
    <source>
        <dbReference type="EMBL" id="TGX55158.1"/>
    </source>
</evidence>
<dbReference type="SUPFAM" id="SSF46689">
    <property type="entry name" value="Homeodomain-like"/>
    <property type="match status" value="1"/>
</dbReference>
<comment type="catalytic activity">
    <reaction evidence="14">
        <text>a 6-O-methyl-2'-deoxyguanosine in DNA + L-cysteinyl-[protein] = S-methyl-L-cysteinyl-[protein] + a 2'-deoxyguanosine in DNA</text>
        <dbReference type="Rhea" id="RHEA:24000"/>
        <dbReference type="Rhea" id="RHEA-COMP:10131"/>
        <dbReference type="Rhea" id="RHEA-COMP:10132"/>
        <dbReference type="Rhea" id="RHEA-COMP:11367"/>
        <dbReference type="Rhea" id="RHEA-COMP:11368"/>
        <dbReference type="ChEBI" id="CHEBI:29950"/>
        <dbReference type="ChEBI" id="CHEBI:82612"/>
        <dbReference type="ChEBI" id="CHEBI:85445"/>
        <dbReference type="ChEBI" id="CHEBI:85448"/>
        <dbReference type="EC" id="2.1.1.63"/>
    </reaction>
</comment>
<proteinExistence type="inferred from homology"/>
<dbReference type="OrthoDB" id="9802228at2"/>
<keyword evidence="8 16" id="KW-0862">Zinc</keyword>
<evidence type="ECO:0000256" key="7">
    <source>
        <dbReference type="ARBA" id="ARBA00022763"/>
    </source>
</evidence>
<sequence>MSNQHTISDDTAWAAFDARDRAYDGRVIGAVTTTRIYCKPSCPARRPRREHVVFYPDADAARAAGYRACLRCKPDEVGRDRVAVAEAVALIEAAEEPLGLEGLAARVGYAPHHFQRLFKRATGVTPAAYARGLRARRAAAALTEEDRVTDAIYEAGYAAPSRFYETANARLGMTPSVWKRGGAGATIRWTAAETSLGPLLIAATDKGLCRVAFDEDQFALARRFPAAEIAPGGAALAELAARVVGEVETPGRDMDLPLDVQGTAFQEAVWQALRAIPPGETRSYAQLAAEAGNPRAVRAAGTACGANHVAVLIPCHRAQRTDGSMGGYAYGLDRKRVLRKREGVTEGENK</sequence>
<dbReference type="PROSITE" id="PS00041">
    <property type="entry name" value="HTH_ARAC_FAMILY_1"/>
    <property type="match status" value="1"/>
</dbReference>
<dbReference type="Pfam" id="PF02805">
    <property type="entry name" value="Ada_Zn_binding"/>
    <property type="match status" value="1"/>
</dbReference>
<feature type="binding site" evidence="16">
    <location>
        <position position="42"/>
    </location>
    <ligand>
        <name>Zn(2+)</name>
        <dbReference type="ChEBI" id="CHEBI:29105"/>
    </ligand>
</feature>
<evidence type="ECO:0000256" key="11">
    <source>
        <dbReference type="ARBA" id="ARBA00023159"/>
    </source>
</evidence>
<dbReference type="Gene3D" id="1.10.10.10">
    <property type="entry name" value="Winged helix-like DNA-binding domain superfamily/Winged helix DNA-binding domain"/>
    <property type="match status" value="1"/>
</dbReference>
<keyword evidence="11" id="KW-0010">Activator</keyword>
<evidence type="ECO:0000256" key="12">
    <source>
        <dbReference type="ARBA" id="ARBA00023163"/>
    </source>
</evidence>
<evidence type="ECO:0000256" key="4">
    <source>
        <dbReference type="ARBA" id="ARBA00022603"/>
    </source>
</evidence>
<evidence type="ECO:0000256" key="9">
    <source>
        <dbReference type="ARBA" id="ARBA00023015"/>
    </source>
</evidence>
<dbReference type="InterPro" id="IPR036217">
    <property type="entry name" value="MethylDNA_cys_MeTrfase_DNAb"/>
</dbReference>
<dbReference type="PROSITE" id="PS01124">
    <property type="entry name" value="HTH_ARAC_FAMILY_2"/>
    <property type="match status" value="1"/>
</dbReference>
<keyword evidence="5 18" id="KW-0808">Transferase</keyword>
<reference evidence="18 19" key="1">
    <citation type="submission" date="2019-04" db="EMBL/GenBank/DDBJ databases">
        <title>Sphingomonas psychrotolerans sp. nov., isolated from soil in the Tianshan Mountains, Xinjiang, China.</title>
        <authorList>
            <person name="Luo Y."/>
            <person name="Sheng H."/>
        </authorList>
    </citation>
    <scope>NUCLEOTIDE SEQUENCE [LARGE SCALE GENOMIC DNA]</scope>
    <source>
        <strain evidence="18 19">ZFGT-11</strain>
    </source>
</reference>
<dbReference type="EC" id="2.1.1.63" evidence="3"/>
<keyword evidence="4 18" id="KW-0489">Methyltransferase</keyword>
<dbReference type="SUPFAM" id="SSF46767">
    <property type="entry name" value="Methylated DNA-protein cysteine methyltransferase, C-terminal domain"/>
    <property type="match status" value="1"/>
</dbReference>
<evidence type="ECO:0000256" key="15">
    <source>
        <dbReference type="PIRSR" id="PIRSR000409-1"/>
    </source>
</evidence>
<evidence type="ECO:0000256" key="5">
    <source>
        <dbReference type="ARBA" id="ARBA00022679"/>
    </source>
</evidence>
<dbReference type="GO" id="GO:0003700">
    <property type="term" value="F:DNA-binding transcription factor activity"/>
    <property type="evidence" value="ECO:0007669"/>
    <property type="project" value="InterPro"/>
</dbReference>
<dbReference type="Proteomes" id="UP000306147">
    <property type="component" value="Unassembled WGS sequence"/>
</dbReference>
<dbReference type="Pfam" id="PF01035">
    <property type="entry name" value="DNA_binding_1"/>
    <property type="match status" value="1"/>
</dbReference>
<organism evidence="18 19">
    <name type="scientific">Sphingomonas gei</name>
    <dbReference type="NCBI Taxonomy" id="1395960"/>
    <lineage>
        <taxon>Bacteria</taxon>
        <taxon>Pseudomonadati</taxon>
        <taxon>Pseudomonadota</taxon>
        <taxon>Alphaproteobacteria</taxon>
        <taxon>Sphingomonadales</taxon>
        <taxon>Sphingomonadaceae</taxon>
        <taxon>Sphingomonas</taxon>
    </lineage>
</organism>
<name>A0A4S1XGK7_9SPHN</name>
<dbReference type="AlphaFoldDB" id="A0A4S1XGK7"/>
<dbReference type="InterPro" id="IPR008332">
    <property type="entry name" value="MethylG_MeTrfase_N"/>
</dbReference>
<evidence type="ECO:0000256" key="3">
    <source>
        <dbReference type="ARBA" id="ARBA00011918"/>
    </source>
</evidence>
<evidence type="ECO:0000256" key="8">
    <source>
        <dbReference type="ARBA" id="ARBA00022833"/>
    </source>
</evidence>
<dbReference type="InterPro" id="IPR035451">
    <property type="entry name" value="Ada-like_dom_sf"/>
</dbReference>
<keyword evidence="10 18" id="KW-0238">DNA-binding</keyword>
<dbReference type="PANTHER" id="PTHR10815:SF14">
    <property type="entry name" value="BIFUNCTIONAL TRANSCRIPTIONAL ACTIVATOR_DNA REPAIR ENZYME ADA"/>
    <property type="match status" value="1"/>
</dbReference>
<keyword evidence="13" id="KW-0234">DNA repair</keyword>
<comment type="caution">
    <text evidence="18">The sequence shown here is derived from an EMBL/GenBank/DDBJ whole genome shotgun (WGS) entry which is preliminary data.</text>
</comment>
<dbReference type="InterPro" id="IPR016221">
    <property type="entry name" value="Bifunct_regulatory_prot_Ada"/>
</dbReference>
<dbReference type="InterPro" id="IPR009057">
    <property type="entry name" value="Homeodomain-like_sf"/>
</dbReference>
<feature type="binding site" evidence="16">
    <location>
        <position position="69"/>
    </location>
    <ligand>
        <name>Zn(2+)</name>
        <dbReference type="ChEBI" id="CHEBI:29105"/>
    </ligand>
</feature>
<dbReference type="FunFam" id="1.10.10.10:FF:000214">
    <property type="entry name" value="Methylated-DNA--protein-cysteine methyltransferase"/>
    <property type="match status" value="1"/>
</dbReference>
<dbReference type="CDD" id="cd06445">
    <property type="entry name" value="ATase"/>
    <property type="match status" value="1"/>
</dbReference>
<evidence type="ECO:0000256" key="14">
    <source>
        <dbReference type="ARBA" id="ARBA00049348"/>
    </source>
</evidence>
<gene>
    <name evidence="18" type="primary">ada</name>
    <name evidence="18" type="ORF">E5A73_06965</name>
</gene>
<dbReference type="InterPro" id="IPR036388">
    <property type="entry name" value="WH-like_DNA-bd_sf"/>
</dbReference>
<dbReference type="GO" id="GO:0032259">
    <property type="term" value="P:methylation"/>
    <property type="evidence" value="ECO:0007669"/>
    <property type="project" value="UniProtKB-KW"/>
</dbReference>
<evidence type="ECO:0000256" key="16">
    <source>
        <dbReference type="PIRSR" id="PIRSR000409-3"/>
    </source>
</evidence>
<feature type="active site" description="Nucleophile; methyl group acceptor from methylphosphotriester" evidence="15">
    <location>
        <position position="38"/>
    </location>
</feature>
<evidence type="ECO:0000313" key="19">
    <source>
        <dbReference type="Proteomes" id="UP000306147"/>
    </source>
</evidence>
<dbReference type="PIRSF" id="PIRSF000409">
    <property type="entry name" value="Ada"/>
    <property type="match status" value="1"/>
</dbReference>